<dbReference type="InterPro" id="IPR036259">
    <property type="entry name" value="MFS_trans_sf"/>
</dbReference>
<dbReference type="InterPro" id="IPR020846">
    <property type="entry name" value="MFS_dom"/>
</dbReference>
<proteinExistence type="predicted"/>
<feature type="domain" description="Major facilitator superfamily (MFS) profile" evidence="7">
    <location>
        <begin position="1"/>
        <end position="422"/>
    </location>
</feature>
<dbReference type="PANTHER" id="PTHR43791">
    <property type="entry name" value="PERMEASE-RELATED"/>
    <property type="match status" value="1"/>
</dbReference>
<gene>
    <name evidence="8" type="ORF">Rsub_05642</name>
</gene>
<feature type="transmembrane region" description="Helical" evidence="6">
    <location>
        <begin position="274"/>
        <end position="294"/>
    </location>
</feature>
<feature type="transmembrane region" description="Helical" evidence="6">
    <location>
        <begin position="362"/>
        <end position="385"/>
    </location>
</feature>
<evidence type="ECO:0000256" key="1">
    <source>
        <dbReference type="ARBA" id="ARBA00004141"/>
    </source>
</evidence>
<reference evidence="8 9" key="1">
    <citation type="journal article" date="2018" name="Sci. Rep.">
        <title>Raphidocelis subcapitata (=Pseudokirchneriella subcapitata) provides an insight into genome evolution and environmental adaptations in the Sphaeropleales.</title>
        <authorList>
            <person name="Suzuki S."/>
            <person name="Yamaguchi H."/>
            <person name="Nakajima N."/>
            <person name="Kawachi M."/>
        </authorList>
    </citation>
    <scope>NUCLEOTIDE SEQUENCE [LARGE SCALE GENOMIC DNA]</scope>
    <source>
        <strain evidence="8 9">NIES-35</strain>
    </source>
</reference>
<evidence type="ECO:0000256" key="5">
    <source>
        <dbReference type="ARBA" id="ARBA00023136"/>
    </source>
</evidence>
<feature type="transmembrane region" description="Helical" evidence="6">
    <location>
        <begin position="397"/>
        <end position="419"/>
    </location>
</feature>
<feature type="transmembrane region" description="Helical" evidence="6">
    <location>
        <begin position="330"/>
        <end position="350"/>
    </location>
</feature>
<feature type="transmembrane region" description="Helical" evidence="6">
    <location>
        <begin position="149"/>
        <end position="171"/>
    </location>
</feature>
<dbReference type="PROSITE" id="PS50850">
    <property type="entry name" value="MFS"/>
    <property type="match status" value="1"/>
</dbReference>
<dbReference type="EMBL" id="BDRX01000037">
    <property type="protein sequence ID" value="GBF93031.1"/>
    <property type="molecule type" value="Genomic_DNA"/>
</dbReference>
<dbReference type="Pfam" id="PF07690">
    <property type="entry name" value="MFS_1"/>
    <property type="match status" value="1"/>
</dbReference>
<accession>A0A2V0NZG4</accession>
<feature type="transmembrane region" description="Helical" evidence="6">
    <location>
        <begin position="56"/>
        <end position="75"/>
    </location>
</feature>
<dbReference type="GO" id="GO:0016020">
    <property type="term" value="C:membrane"/>
    <property type="evidence" value="ECO:0007669"/>
    <property type="project" value="UniProtKB-SubCell"/>
</dbReference>
<dbReference type="STRING" id="307507.A0A2V0NZG4"/>
<evidence type="ECO:0000259" key="7">
    <source>
        <dbReference type="PROSITE" id="PS50850"/>
    </source>
</evidence>
<evidence type="ECO:0000256" key="3">
    <source>
        <dbReference type="ARBA" id="ARBA00022692"/>
    </source>
</evidence>
<keyword evidence="5 6" id="KW-0472">Membrane</keyword>
<dbReference type="Gene3D" id="1.20.1250.20">
    <property type="entry name" value="MFS general substrate transporter like domains"/>
    <property type="match status" value="2"/>
</dbReference>
<organism evidence="8 9">
    <name type="scientific">Raphidocelis subcapitata</name>
    <dbReference type="NCBI Taxonomy" id="307507"/>
    <lineage>
        <taxon>Eukaryota</taxon>
        <taxon>Viridiplantae</taxon>
        <taxon>Chlorophyta</taxon>
        <taxon>core chlorophytes</taxon>
        <taxon>Chlorophyceae</taxon>
        <taxon>CS clade</taxon>
        <taxon>Sphaeropleales</taxon>
        <taxon>Selenastraceae</taxon>
        <taxon>Raphidocelis</taxon>
    </lineage>
</organism>
<feature type="transmembrane region" description="Helical" evidence="6">
    <location>
        <begin position="306"/>
        <end position="324"/>
    </location>
</feature>
<keyword evidence="4 6" id="KW-1133">Transmembrane helix</keyword>
<protein>
    <submittedName>
        <fullName evidence="8">MFS transporter</fullName>
    </submittedName>
</protein>
<dbReference type="AlphaFoldDB" id="A0A2V0NZG4"/>
<comment type="subcellular location">
    <subcellularLocation>
        <location evidence="1">Membrane</location>
        <topology evidence="1">Multi-pass membrane protein</topology>
    </subcellularLocation>
</comment>
<feature type="transmembrane region" description="Helical" evidence="6">
    <location>
        <begin position="223"/>
        <end position="245"/>
    </location>
</feature>
<dbReference type="InterPro" id="IPR011701">
    <property type="entry name" value="MFS"/>
</dbReference>
<keyword evidence="2" id="KW-0813">Transport</keyword>
<feature type="transmembrane region" description="Helical" evidence="6">
    <location>
        <begin position="119"/>
        <end position="143"/>
    </location>
</feature>
<feature type="transmembrane region" description="Helical" evidence="6">
    <location>
        <begin position="24"/>
        <end position="44"/>
    </location>
</feature>
<comment type="caution">
    <text evidence="8">The sequence shown here is derived from an EMBL/GenBank/DDBJ whole genome shotgun (WGS) entry which is preliminary data.</text>
</comment>
<evidence type="ECO:0000256" key="6">
    <source>
        <dbReference type="SAM" id="Phobius"/>
    </source>
</evidence>
<dbReference type="InParanoid" id="A0A2V0NZG4"/>
<dbReference type="PANTHER" id="PTHR43791:SF36">
    <property type="entry name" value="TRANSPORTER, PUTATIVE (AFU_ORTHOLOGUE AFUA_6G08340)-RELATED"/>
    <property type="match status" value="1"/>
</dbReference>
<dbReference type="Proteomes" id="UP000247498">
    <property type="component" value="Unassembled WGS sequence"/>
</dbReference>
<evidence type="ECO:0000313" key="8">
    <source>
        <dbReference type="EMBL" id="GBF93031.1"/>
    </source>
</evidence>
<evidence type="ECO:0000256" key="2">
    <source>
        <dbReference type="ARBA" id="ARBA00022448"/>
    </source>
</evidence>
<evidence type="ECO:0000256" key="4">
    <source>
        <dbReference type="ARBA" id="ARBA00022989"/>
    </source>
</evidence>
<dbReference type="OrthoDB" id="196786at2759"/>
<dbReference type="SUPFAM" id="SSF103473">
    <property type="entry name" value="MFS general substrate transporter"/>
    <property type="match status" value="1"/>
</dbReference>
<evidence type="ECO:0000313" key="9">
    <source>
        <dbReference type="Proteomes" id="UP000247498"/>
    </source>
</evidence>
<keyword evidence="3 6" id="KW-0812">Transmembrane</keyword>
<sequence length="475" mass="48907">MLTLDRGNIAFAATQMNKDLNLDAASYGLAAGLYFVTYGALQVPSAAIGARVGMRWWLGAITIAWGLTAMSMAFVQTPGQLYACRLLLGAFEAGATPCCYQIMSSYYPYSRLSKPYSSLFLGGQLSSIISAPLAAALLSLGGAHGLAGWRWLLLIEGIPTVILGFVLLILLPADPLTCWWLPPDHREALHLAVHGPARAEEARRRPSMRRMWATMLETLRQPLVWAIMAAAFLWVLCAFSLYAWVPLIVSNLMNGTAVAASTAMGPSKANSVKATLLSTVPYAVAALAVVGNAWHSDRTGERTIHVAVPWLTGGVVLACFGAVARRSIVGGFVMLTAAMGLAFSGQSVLVTRAAGIMPPSQAAISMSFMNAVCAGAGGFAGPFAVGAMVGSLKSFEYATLAMSAFLLASGLIVVGMAVWERRTGAAGGGGAGGKGAGGAAPPLPARGATMSMAAAAADGAAARPPARGAAAAAAV</sequence>
<keyword evidence="9" id="KW-1185">Reference proteome</keyword>
<name>A0A2V0NZG4_9CHLO</name>
<dbReference type="GO" id="GO:0022857">
    <property type="term" value="F:transmembrane transporter activity"/>
    <property type="evidence" value="ECO:0007669"/>
    <property type="project" value="InterPro"/>
</dbReference>